<gene>
    <name evidence="3" type="ORF">IRJ41_009180</name>
</gene>
<dbReference type="Pfam" id="PF00169">
    <property type="entry name" value="PH"/>
    <property type="match status" value="1"/>
</dbReference>
<dbReference type="EMBL" id="JAFHDT010000018">
    <property type="protein sequence ID" value="KAI7796910.1"/>
    <property type="molecule type" value="Genomic_DNA"/>
</dbReference>
<reference evidence="3" key="1">
    <citation type="submission" date="2021-02" db="EMBL/GenBank/DDBJ databases">
        <title>Comparative genomics reveals that relaxation of natural selection precedes convergent phenotypic evolution of cavefish.</title>
        <authorList>
            <person name="Peng Z."/>
        </authorList>
    </citation>
    <scope>NUCLEOTIDE SEQUENCE</scope>
    <source>
        <tissue evidence="3">Muscle</tissue>
    </source>
</reference>
<organism evidence="3 4">
    <name type="scientific">Triplophysa rosa</name>
    <name type="common">Cave loach</name>
    <dbReference type="NCBI Taxonomy" id="992332"/>
    <lineage>
        <taxon>Eukaryota</taxon>
        <taxon>Metazoa</taxon>
        <taxon>Chordata</taxon>
        <taxon>Craniata</taxon>
        <taxon>Vertebrata</taxon>
        <taxon>Euteleostomi</taxon>
        <taxon>Actinopterygii</taxon>
        <taxon>Neopterygii</taxon>
        <taxon>Teleostei</taxon>
        <taxon>Ostariophysi</taxon>
        <taxon>Cypriniformes</taxon>
        <taxon>Nemacheilidae</taxon>
        <taxon>Triplophysa</taxon>
    </lineage>
</organism>
<dbReference type="PANTHER" id="PTHR47014:SF1">
    <property type="entry name" value="PLECKSTRIN HOMOLOGY DOMAIN-CONTAINING FAMILY S MEMBER 1"/>
    <property type="match status" value="1"/>
</dbReference>
<dbReference type="SUPFAM" id="SSF50156">
    <property type="entry name" value="PDZ domain-like"/>
    <property type="match status" value="1"/>
</dbReference>
<keyword evidence="4" id="KW-1185">Reference proteome</keyword>
<dbReference type="Gene3D" id="2.30.29.30">
    <property type="entry name" value="Pleckstrin-homology domain (PH domain)/Phosphotyrosine-binding domain (PTB)"/>
    <property type="match status" value="1"/>
</dbReference>
<feature type="region of interest" description="Disordered" evidence="1">
    <location>
        <begin position="1"/>
        <end position="21"/>
    </location>
</feature>
<dbReference type="InterPro" id="IPR001849">
    <property type="entry name" value="PH_domain"/>
</dbReference>
<feature type="compositionally biased region" description="Acidic residues" evidence="1">
    <location>
        <begin position="232"/>
        <end position="252"/>
    </location>
</feature>
<evidence type="ECO:0000313" key="3">
    <source>
        <dbReference type="EMBL" id="KAI7796910.1"/>
    </source>
</evidence>
<dbReference type="InterPro" id="IPR036034">
    <property type="entry name" value="PDZ_sf"/>
</dbReference>
<dbReference type="AlphaFoldDB" id="A0A9W7TGQ6"/>
<feature type="domain" description="PH" evidence="2">
    <location>
        <begin position="28"/>
        <end position="155"/>
    </location>
</feature>
<dbReference type="SUPFAM" id="SSF50729">
    <property type="entry name" value="PH domain-like"/>
    <property type="match status" value="1"/>
</dbReference>
<dbReference type="PROSITE" id="PS50003">
    <property type="entry name" value="PH_DOMAIN"/>
    <property type="match status" value="1"/>
</dbReference>
<evidence type="ECO:0000259" key="2">
    <source>
        <dbReference type="PROSITE" id="PS50003"/>
    </source>
</evidence>
<name>A0A9W7TGQ6_TRIRA</name>
<comment type="caution">
    <text evidence="3">The sequence shown here is derived from an EMBL/GenBank/DDBJ whole genome shotgun (WGS) entry which is preliminary data.</text>
</comment>
<proteinExistence type="predicted"/>
<feature type="region of interest" description="Disordered" evidence="1">
    <location>
        <begin position="230"/>
        <end position="252"/>
    </location>
</feature>
<dbReference type="PANTHER" id="PTHR47014">
    <property type="entry name" value="PLECKSTRIN HOMOLOGY DOMAIN-CONTAINING FAMILY S MEMBER 1"/>
    <property type="match status" value="1"/>
</dbReference>
<feature type="compositionally biased region" description="Polar residues" evidence="1">
    <location>
        <begin position="10"/>
        <end position="21"/>
    </location>
</feature>
<sequence>MFTKHRSSKSETAPTAKFYNNNEPPKVEELYSGYLHKSPALSGITKGLGKTWRRRFFVLYKKDENTYYLAYYRNNEKREKPLRKIDLSKVTLICTCPEEHQMWDWIQKNFKCLSASVLFLRVEDFMPKCAREYFLIGENSEEVGKWEKELLKAIRTLGNKVRVTYGSPQKDIRGRAISEPIPKSPPCDEGTRVIDPNTFRWSEPTFSSQTRPNRHYDIPKNYATTACKLDVCSDDDDDDDDDEDDTEETPEDISEYMDMASVHEVLQNHSEEEAFFQTNRPTATKAVESSQDLCSAAENQKNDSSMRRNSAELRCSMGSLSDFNGNCASTEINKSETQTPVEKEICVKLNDLSKTLIFTQEQGKLCVSECKKNETSHLFHKGDQILAFNDLLIDTVEEIQAYLKRLSKDEVKLTIRRYPGSQPFHAESLLTT</sequence>
<dbReference type="InterPro" id="IPR042986">
    <property type="entry name" value="PLEKHS1"/>
</dbReference>
<evidence type="ECO:0000256" key="1">
    <source>
        <dbReference type="SAM" id="MobiDB-lite"/>
    </source>
</evidence>
<dbReference type="Proteomes" id="UP001059041">
    <property type="component" value="Linkage Group LG18"/>
</dbReference>
<protein>
    <recommendedName>
        <fullName evidence="2">PH domain-containing protein</fullName>
    </recommendedName>
</protein>
<accession>A0A9W7TGQ6</accession>
<dbReference type="SMART" id="SM00233">
    <property type="entry name" value="PH"/>
    <property type="match status" value="1"/>
</dbReference>
<dbReference type="InterPro" id="IPR011993">
    <property type="entry name" value="PH-like_dom_sf"/>
</dbReference>
<evidence type="ECO:0000313" key="4">
    <source>
        <dbReference type="Proteomes" id="UP001059041"/>
    </source>
</evidence>